<dbReference type="KEGG" id="pyc:TQ32_04350"/>
<reference evidence="2 4" key="2">
    <citation type="journal article" date="2016" name="Int. J. Syst. Evol. Microbiol.">
        <title>Pyrococcus kukulkanii sp. nov., a hyperthermophilic, piezophilic archaeon isolated from a deep-sea hydrothermal vent.</title>
        <authorList>
            <person name="Callac N."/>
            <person name="Oger P."/>
            <person name="Lesongeur F."/>
            <person name="Rattray J.E."/>
            <person name="Vannier P."/>
            <person name="Michoud G."/>
            <person name="Beauverger M."/>
            <person name="Gayet N."/>
            <person name="Rouxel O."/>
            <person name="Jebbar M."/>
            <person name="Godfroy A."/>
        </authorList>
    </citation>
    <scope>NUCLEOTIDE SEQUENCE [LARGE SCALE GENOMIC DNA]</scope>
    <source>
        <strain evidence="2 4">NCB100</strain>
    </source>
</reference>
<organism evidence="2 4">
    <name type="scientific">Pyrococcus kukulkanii</name>
    <dbReference type="NCBI Taxonomy" id="1609559"/>
    <lineage>
        <taxon>Archaea</taxon>
        <taxon>Methanobacteriati</taxon>
        <taxon>Methanobacteriota</taxon>
        <taxon>Thermococci</taxon>
        <taxon>Thermococcales</taxon>
        <taxon>Thermococcaceae</taxon>
        <taxon>Pyrococcus</taxon>
    </lineage>
</organism>
<evidence type="ECO:0000313" key="2">
    <source>
        <dbReference type="EMBL" id="AMM53801.1"/>
    </source>
</evidence>
<accession>A0A127B8W6</accession>
<evidence type="ECO:0000256" key="1">
    <source>
        <dbReference type="SAM" id="Phobius"/>
    </source>
</evidence>
<dbReference type="AlphaFoldDB" id="A0A127B8W6"/>
<feature type="transmembrane region" description="Helical" evidence="1">
    <location>
        <begin position="83"/>
        <end position="104"/>
    </location>
</feature>
<keyword evidence="1" id="KW-0812">Transmembrane</keyword>
<reference evidence="4" key="1">
    <citation type="submission" date="2015-02" db="EMBL/GenBank/DDBJ databases">
        <title>Pyrococcus kukulkanii sp. nov., a novel hyperthermophilic archaeon isolated from a deep-sea hydrothermal vent at the Guaymas Basin.</title>
        <authorList>
            <person name="Oger P.M."/>
            <person name="Callac N."/>
            <person name="Jebbar M."/>
            <person name="Godfroy A."/>
        </authorList>
    </citation>
    <scope>NUCLEOTIDE SEQUENCE [LARGE SCALE GENOMIC DNA]</scope>
    <source>
        <strain evidence="4">NCB100</strain>
    </source>
</reference>
<keyword evidence="1" id="KW-0472">Membrane</keyword>
<dbReference type="OrthoDB" id="86281at2157"/>
<evidence type="ECO:0000313" key="4">
    <source>
        <dbReference type="Proteomes" id="UP000070587"/>
    </source>
</evidence>
<dbReference type="EMBL" id="JARRIG010000006">
    <property type="protein sequence ID" value="MFA4804917.1"/>
    <property type="molecule type" value="Genomic_DNA"/>
</dbReference>
<dbReference type="PATRIC" id="fig|1609559.3.peg.906"/>
<name>A0A127B8W6_9EURY</name>
<dbReference type="Proteomes" id="UP001571980">
    <property type="component" value="Unassembled WGS sequence"/>
</dbReference>
<sequence>MSLSAYPFIKPADFLVLVVGIFAYYEFLKTGFEIFTYKRPRRLMLLVVSGVSVFLLLFVHLLAAFAFTLLFVVIEGVNVKDSLIVALTAEFGFFMSFIALYFIFTTVGTMFGIEGLQLNLDWDELLHYAMGRS</sequence>
<dbReference type="STRING" id="1609559.TQ32_04350"/>
<keyword evidence="5" id="KW-1185">Reference proteome</keyword>
<protein>
    <submittedName>
        <fullName evidence="2">Uncharacterized protein</fullName>
    </submittedName>
</protein>
<evidence type="ECO:0000313" key="3">
    <source>
        <dbReference type="EMBL" id="MFA4804917.1"/>
    </source>
</evidence>
<evidence type="ECO:0000313" key="5">
    <source>
        <dbReference type="Proteomes" id="UP001571980"/>
    </source>
</evidence>
<dbReference type="EMBL" id="CP010835">
    <property type="protein sequence ID" value="AMM53801.1"/>
    <property type="molecule type" value="Genomic_DNA"/>
</dbReference>
<reference evidence="3 5" key="3">
    <citation type="submission" date="2023-03" db="EMBL/GenBank/DDBJ databases">
        <title>Speciation in Pyrococcus: adaptation to high temperature as a mechanism.</title>
        <authorList>
            <person name="Gu J."/>
        </authorList>
    </citation>
    <scope>NUCLEOTIDE SEQUENCE [LARGE SCALE GENOMIC DNA]</scope>
    <source>
        <strain evidence="3 5">LMOA34</strain>
    </source>
</reference>
<dbReference type="RefSeq" id="WP_068321488.1">
    <property type="nucleotide sequence ID" value="NZ_CP010835.1"/>
</dbReference>
<gene>
    <name evidence="3" type="ORF">P8X34_09295</name>
    <name evidence="2" type="ORF">TQ32_04350</name>
</gene>
<keyword evidence="1" id="KW-1133">Transmembrane helix</keyword>
<proteinExistence type="predicted"/>
<dbReference type="GeneID" id="28491039"/>
<dbReference type="Proteomes" id="UP000070587">
    <property type="component" value="Chromosome"/>
</dbReference>
<feature type="transmembrane region" description="Helical" evidence="1">
    <location>
        <begin position="45"/>
        <end position="71"/>
    </location>
</feature>